<evidence type="ECO:0000313" key="1">
    <source>
        <dbReference type="EMBL" id="RJY09692.1"/>
    </source>
</evidence>
<keyword evidence="2" id="KW-1185">Reference proteome</keyword>
<proteinExistence type="predicted"/>
<protein>
    <submittedName>
        <fullName evidence="1">Uncharacterized protein</fullName>
    </submittedName>
</protein>
<dbReference type="InterPro" id="IPR046130">
    <property type="entry name" value="DUF6127"/>
</dbReference>
<dbReference type="RefSeq" id="WP_120048703.1">
    <property type="nucleotide sequence ID" value="NZ_RAHX01000001.1"/>
</dbReference>
<reference evidence="1 2" key="1">
    <citation type="journal article" date="2017" name="Int. J. Syst. Evol. Microbiol.">
        <title>Erythrobacter aquimixticola sp. nov., isolated from the junction between the ocean and a freshwater spring.</title>
        <authorList>
            <person name="Park S."/>
            <person name="Jung Y.T."/>
            <person name="Choi S.J."/>
            <person name="Yoon J.H."/>
        </authorList>
    </citation>
    <scope>NUCLEOTIDE SEQUENCE [LARGE SCALE GENOMIC DNA]</scope>
    <source>
        <strain evidence="1 2">JSSK-14</strain>
    </source>
</reference>
<dbReference type="OrthoDB" id="7427743at2"/>
<dbReference type="Proteomes" id="UP000285232">
    <property type="component" value="Unassembled WGS sequence"/>
</dbReference>
<dbReference type="Pfam" id="PF19622">
    <property type="entry name" value="DUF6127"/>
    <property type="match status" value="1"/>
</dbReference>
<name>A0A419RV79_9SPHN</name>
<accession>A0A419RV79</accession>
<dbReference type="EMBL" id="RAHX01000001">
    <property type="protein sequence ID" value="RJY09692.1"/>
    <property type="molecule type" value="Genomic_DNA"/>
</dbReference>
<organism evidence="1 2">
    <name type="scientific">Aurantiacibacter aquimixticola</name>
    <dbReference type="NCBI Taxonomy" id="1958945"/>
    <lineage>
        <taxon>Bacteria</taxon>
        <taxon>Pseudomonadati</taxon>
        <taxon>Pseudomonadota</taxon>
        <taxon>Alphaproteobacteria</taxon>
        <taxon>Sphingomonadales</taxon>
        <taxon>Erythrobacteraceae</taxon>
        <taxon>Aurantiacibacter</taxon>
    </lineage>
</organism>
<evidence type="ECO:0000313" key="2">
    <source>
        <dbReference type="Proteomes" id="UP000285232"/>
    </source>
</evidence>
<sequence>MNREDMLAALIAQAQTQDGGADLVTLRAIVEEASEVGARRVLDRLGLGDDNAQDDLDELRDLLGAWRTAKASAWKAAVDWLVRVLGALLLVGIAVRLNVAELLR</sequence>
<dbReference type="AlphaFoldDB" id="A0A419RV79"/>
<comment type="caution">
    <text evidence="1">The sequence shown here is derived from an EMBL/GenBank/DDBJ whole genome shotgun (WGS) entry which is preliminary data.</text>
</comment>
<gene>
    <name evidence="1" type="ORF">D6201_10310</name>
</gene>